<gene>
    <name evidence="1" type="ORF">SAMN04488505_1021011</name>
</gene>
<dbReference type="AlphaFoldDB" id="A0A1H7SQT8"/>
<accession>A0A1H7SQT8</accession>
<dbReference type="GO" id="GO:0008168">
    <property type="term" value="F:methyltransferase activity"/>
    <property type="evidence" value="ECO:0007669"/>
    <property type="project" value="UniProtKB-KW"/>
</dbReference>
<proteinExistence type="predicted"/>
<reference evidence="1 2" key="1">
    <citation type="submission" date="2016-10" db="EMBL/GenBank/DDBJ databases">
        <authorList>
            <person name="de Groot N.N."/>
        </authorList>
    </citation>
    <scope>NUCLEOTIDE SEQUENCE [LARGE SCALE GENOMIC DNA]</scope>
    <source>
        <strain evidence="1 2">DSM 21039</strain>
    </source>
</reference>
<evidence type="ECO:0000313" key="2">
    <source>
        <dbReference type="Proteomes" id="UP000198984"/>
    </source>
</evidence>
<keyword evidence="2" id="KW-1185">Reference proteome</keyword>
<protein>
    <submittedName>
        <fullName evidence="1">Methyltransferase domain-containing protein</fullName>
    </submittedName>
</protein>
<dbReference type="SUPFAM" id="SSF53335">
    <property type="entry name" value="S-adenosyl-L-methionine-dependent methyltransferases"/>
    <property type="match status" value="1"/>
</dbReference>
<dbReference type="OrthoDB" id="799111at2"/>
<dbReference type="GO" id="GO:0032259">
    <property type="term" value="P:methylation"/>
    <property type="evidence" value="ECO:0007669"/>
    <property type="project" value="UniProtKB-KW"/>
</dbReference>
<dbReference type="EMBL" id="FOBB01000002">
    <property type="protein sequence ID" value="SEL74961.1"/>
    <property type="molecule type" value="Genomic_DNA"/>
</dbReference>
<sequence length="227" mass="26028">MTTNRSIITQALIDKYGFKTYLEIGVESGKNFFPIKAGRKIAVDPFLKFGALKQFFKAIQYPANFNASYFRMESDRFFAEKADKTLQNTLLDICLVDGMHEYAYALRDVENCLDRLAGNGVIIMHDCNPQTKEAGYTWAEWDANKCQGFWNGDVWKSVIHLRSLRKDINVFVLDADHGLGIVTRGTPENPLSFTPAQIEALTYEEFAANRQEWLNLKPATYFSEYFK</sequence>
<evidence type="ECO:0000313" key="1">
    <source>
        <dbReference type="EMBL" id="SEL74961.1"/>
    </source>
</evidence>
<dbReference type="InterPro" id="IPR029063">
    <property type="entry name" value="SAM-dependent_MTases_sf"/>
</dbReference>
<dbReference type="STRING" id="573321.SAMN04488505_1021011"/>
<dbReference type="Gene3D" id="3.40.50.150">
    <property type="entry name" value="Vaccinia Virus protein VP39"/>
    <property type="match status" value="1"/>
</dbReference>
<organism evidence="1 2">
    <name type="scientific">Chitinophaga rupis</name>
    <dbReference type="NCBI Taxonomy" id="573321"/>
    <lineage>
        <taxon>Bacteria</taxon>
        <taxon>Pseudomonadati</taxon>
        <taxon>Bacteroidota</taxon>
        <taxon>Chitinophagia</taxon>
        <taxon>Chitinophagales</taxon>
        <taxon>Chitinophagaceae</taxon>
        <taxon>Chitinophaga</taxon>
    </lineage>
</organism>
<dbReference type="RefSeq" id="WP_089911290.1">
    <property type="nucleotide sequence ID" value="NZ_FOBB01000002.1"/>
</dbReference>
<dbReference type="Proteomes" id="UP000198984">
    <property type="component" value="Unassembled WGS sequence"/>
</dbReference>
<keyword evidence="1" id="KW-0489">Methyltransferase</keyword>
<keyword evidence="1" id="KW-0808">Transferase</keyword>
<name>A0A1H7SQT8_9BACT</name>
<dbReference type="Pfam" id="PF13578">
    <property type="entry name" value="Methyltransf_24"/>
    <property type="match status" value="1"/>
</dbReference>